<dbReference type="Proteomes" id="UP000075714">
    <property type="component" value="Unassembled WGS sequence"/>
</dbReference>
<protein>
    <submittedName>
        <fullName evidence="1">Uncharacterized protein</fullName>
    </submittedName>
</protein>
<proteinExistence type="predicted"/>
<accession>A0A150FYA5</accession>
<comment type="caution">
    <text evidence="1">The sequence shown here is derived from an EMBL/GenBank/DDBJ whole genome shotgun (WGS) entry which is preliminary data.</text>
</comment>
<organism evidence="1 2">
    <name type="scientific">Gonium pectorale</name>
    <name type="common">Green alga</name>
    <dbReference type="NCBI Taxonomy" id="33097"/>
    <lineage>
        <taxon>Eukaryota</taxon>
        <taxon>Viridiplantae</taxon>
        <taxon>Chlorophyta</taxon>
        <taxon>core chlorophytes</taxon>
        <taxon>Chlorophyceae</taxon>
        <taxon>CS clade</taxon>
        <taxon>Chlamydomonadales</taxon>
        <taxon>Volvocaceae</taxon>
        <taxon>Gonium</taxon>
    </lineage>
</organism>
<keyword evidence="2" id="KW-1185">Reference proteome</keyword>
<evidence type="ECO:0000313" key="2">
    <source>
        <dbReference type="Proteomes" id="UP000075714"/>
    </source>
</evidence>
<dbReference type="EMBL" id="LSYV01000132">
    <property type="protein sequence ID" value="KXZ42586.1"/>
    <property type="molecule type" value="Genomic_DNA"/>
</dbReference>
<name>A0A150FYA5_GONPE</name>
<dbReference type="AlphaFoldDB" id="A0A150FYA5"/>
<sequence>MYNEFVKDIFDGDSYSIVSIGGGNGADLCGVKDFLSKEQDHREVVYKLCDYAEFVEKFAQALGFSYHKVDLGDELPGGVIDQTTRAIILNHVLWAYLSSLEDISMAGRSEVLEKILLAGLWMSPFARHGQAGL</sequence>
<evidence type="ECO:0000313" key="1">
    <source>
        <dbReference type="EMBL" id="KXZ42586.1"/>
    </source>
</evidence>
<gene>
    <name evidence="1" type="ORF">GPECTOR_132g598</name>
</gene>
<reference evidence="2" key="1">
    <citation type="journal article" date="2016" name="Nat. Commun.">
        <title>The Gonium pectorale genome demonstrates co-option of cell cycle regulation during the evolution of multicellularity.</title>
        <authorList>
            <person name="Hanschen E.R."/>
            <person name="Marriage T.N."/>
            <person name="Ferris P.J."/>
            <person name="Hamaji T."/>
            <person name="Toyoda A."/>
            <person name="Fujiyama A."/>
            <person name="Neme R."/>
            <person name="Noguchi H."/>
            <person name="Minakuchi Y."/>
            <person name="Suzuki M."/>
            <person name="Kawai-Toyooka H."/>
            <person name="Smith D.R."/>
            <person name="Sparks H."/>
            <person name="Anderson J."/>
            <person name="Bakaric R."/>
            <person name="Luria V."/>
            <person name="Karger A."/>
            <person name="Kirschner M.W."/>
            <person name="Durand P.M."/>
            <person name="Michod R.E."/>
            <person name="Nozaki H."/>
            <person name="Olson B.J."/>
        </authorList>
    </citation>
    <scope>NUCLEOTIDE SEQUENCE [LARGE SCALE GENOMIC DNA]</scope>
    <source>
        <strain evidence="2">NIES-2863</strain>
    </source>
</reference>